<evidence type="ECO:0000259" key="12">
    <source>
        <dbReference type="Pfam" id="PF01931"/>
    </source>
</evidence>
<feature type="domain" description="Non-canonical purine NTP phosphatase/PRRC1" evidence="12">
    <location>
        <begin position="6"/>
        <end position="161"/>
    </location>
</feature>
<comment type="catalytic activity">
    <reaction evidence="10">
        <text>ITP + H2O = IDP + phosphate + H(+)</text>
        <dbReference type="Rhea" id="RHEA:28330"/>
        <dbReference type="ChEBI" id="CHEBI:15377"/>
        <dbReference type="ChEBI" id="CHEBI:15378"/>
        <dbReference type="ChEBI" id="CHEBI:43474"/>
        <dbReference type="ChEBI" id="CHEBI:58280"/>
        <dbReference type="ChEBI" id="CHEBI:61402"/>
        <dbReference type="EC" id="3.6.1.73"/>
    </reaction>
</comment>
<evidence type="ECO:0000256" key="9">
    <source>
        <dbReference type="ARBA" id="ARBA00038901"/>
    </source>
</evidence>
<name>A0ABV8X480_9LACT</name>
<keyword evidence="3" id="KW-0479">Metal-binding</keyword>
<evidence type="ECO:0000256" key="5">
    <source>
        <dbReference type="ARBA" id="ARBA00022801"/>
    </source>
</evidence>
<dbReference type="SUPFAM" id="SSF52972">
    <property type="entry name" value="ITPase-like"/>
    <property type="match status" value="1"/>
</dbReference>
<evidence type="ECO:0000313" key="13">
    <source>
        <dbReference type="EMBL" id="MFC4409750.1"/>
    </source>
</evidence>
<dbReference type="RefSeq" id="WP_378152843.1">
    <property type="nucleotide sequence ID" value="NZ_JBHSEC010000005.1"/>
</dbReference>
<evidence type="ECO:0000256" key="2">
    <source>
        <dbReference type="ARBA" id="ARBA00001946"/>
    </source>
</evidence>
<sequence>MRIAIGSKNKAKTEAVISVVQQFIDAEFELRAVPSGVSDQPLSDKETRTGAINRALNAIKESGADAAFGLEGGVSEIDGELFVCNWGAMALANGEIYTAAGAQILLPEEVAAEVRNGRELGPVMDDYTNRKDIRSHDGAVGVFTNGLINRKTMFEHVILLVVGQYLYSKRTN</sequence>
<dbReference type="EC" id="3.6.1.73" evidence="9"/>
<comment type="cofactor">
    <cofactor evidence="1">
        <name>Mn(2+)</name>
        <dbReference type="ChEBI" id="CHEBI:29035"/>
    </cofactor>
</comment>
<gene>
    <name evidence="13" type="ORF">ACFOZY_04785</name>
</gene>
<dbReference type="InterPro" id="IPR029001">
    <property type="entry name" value="ITPase-like_fam"/>
</dbReference>
<accession>A0ABV8X480</accession>
<keyword evidence="5" id="KW-0378">Hydrolase</keyword>
<comment type="catalytic activity">
    <reaction evidence="11">
        <text>XTP + H2O = XDP + phosphate + H(+)</text>
        <dbReference type="Rhea" id="RHEA:28406"/>
        <dbReference type="ChEBI" id="CHEBI:15377"/>
        <dbReference type="ChEBI" id="CHEBI:15378"/>
        <dbReference type="ChEBI" id="CHEBI:43474"/>
        <dbReference type="ChEBI" id="CHEBI:59884"/>
        <dbReference type="ChEBI" id="CHEBI:61314"/>
        <dbReference type="EC" id="3.6.1.73"/>
    </reaction>
</comment>
<evidence type="ECO:0000256" key="11">
    <source>
        <dbReference type="ARBA" id="ARBA00048781"/>
    </source>
</evidence>
<evidence type="ECO:0000256" key="10">
    <source>
        <dbReference type="ARBA" id="ARBA00048174"/>
    </source>
</evidence>
<evidence type="ECO:0000256" key="1">
    <source>
        <dbReference type="ARBA" id="ARBA00001936"/>
    </source>
</evidence>
<keyword evidence="8" id="KW-0464">Manganese</keyword>
<evidence type="ECO:0000256" key="6">
    <source>
        <dbReference type="ARBA" id="ARBA00022842"/>
    </source>
</evidence>
<evidence type="ECO:0000256" key="7">
    <source>
        <dbReference type="ARBA" id="ARBA00023080"/>
    </source>
</evidence>
<dbReference type="InterPro" id="IPR050299">
    <property type="entry name" value="YjjX_NTPase"/>
</dbReference>
<keyword evidence="14" id="KW-1185">Reference proteome</keyword>
<comment type="caution">
    <text evidence="13">The sequence shown here is derived from an EMBL/GenBank/DDBJ whole genome shotgun (WGS) entry which is preliminary data.</text>
</comment>
<dbReference type="PANTHER" id="PTHR34699">
    <property type="match status" value="1"/>
</dbReference>
<evidence type="ECO:0000256" key="4">
    <source>
        <dbReference type="ARBA" id="ARBA00022741"/>
    </source>
</evidence>
<evidence type="ECO:0000256" key="3">
    <source>
        <dbReference type="ARBA" id="ARBA00022723"/>
    </source>
</evidence>
<dbReference type="Gene3D" id="3.90.950.10">
    <property type="match status" value="1"/>
</dbReference>
<proteinExistence type="predicted"/>
<protein>
    <recommendedName>
        <fullName evidence="9">inosine/xanthosine triphosphatase</fullName>
        <ecNumber evidence="9">3.6.1.73</ecNumber>
    </recommendedName>
</protein>
<dbReference type="EMBL" id="JBHSEC010000005">
    <property type="protein sequence ID" value="MFC4409750.1"/>
    <property type="molecule type" value="Genomic_DNA"/>
</dbReference>
<dbReference type="NCBIfam" id="NF002850">
    <property type="entry name" value="PRK03114.1"/>
    <property type="match status" value="1"/>
</dbReference>
<organism evidence="13 14">
    <name type="scientific">Chungangia koreensis</name>
    <dbReference type="NCBI Taxonomy" id="752657"/>
    <lineage>
        <taxon>Bacteria</taxon>
        <taxon>Bacillati</taxon>
        <taxon>Bacillota</taxon>
        <taxon>Bacilli</taxon>
        <taxon>Lactobacillales</taxon>
        <taxon>Chungangia</taxon>
    </lineage>
</organism>
<evidence type="ECO:0000256" key="8">
    <source>
        <dbReference type="ARBA" id="ARBA00023211"/>
    </source>
</evidence>
<keyword evidence="7" id="KW-0546">Nucleotide metabolism</keyword>
<dbReference type="Proteomes" id="UP001595817">
    <property type="component" value="Unassembled WGS sequence"/>
</dbReference>
<dbReference type="PANTHER" id="PTHR34699:SF2">
    <property type="entry name" value="NON-CANONICAL PURINE NTP PHOSPHATASE_PRRC1 DOMAIN-CONTAINING PROTEIN"/>
    <property type="match status" value="1"/>
</dbReference>
<keyword evidence="6" id="KW-0460">Magnesium</keyword>
<dbReference type="Pfam" id="PF01931">
    <property type="entry name" value="NTPase_I-T"/>
    <property type="match status" value="1"/>
</dbReference>
<evidence type="ECO:0000313" key="14">
    <source>
        <dbReference type="Proteomes" id="UP001595817"/>
    </source>
</evidence>
<keyword evidence="4" id="KW-0547">Nucleotide-binding</keyword>
<dbReference type="InterPro" id="IPR026533">
    <property type="entry name" value="NTPase/PRRC1"/>
</dbReference>
<reference evidence="14" key="1">
    <citation type="journal article" date="2019" name="Int. J. Syst. Evol. Microbiol.">
        <title>The Global Catalogue of Microorganisms (GCM) 10K type strain sequencing project: providing services to taxonomists for standard genome sequencing and annotation.</title>
        <authorList>
            <consortium name="The Broad Institute Genomics Platform"/>
            <consortium name="The Broad Institute Genome Sequencing Center for Infectious Disease"/>
            <person name="Wu L."/>
            <person name="Ma J."/>
        </authorList>
    </citation>
    <scope>NUCLEOTIDE SEQUENCE [LARGE SCALE GENOMIC DNA]</scope>
    <source>
        <strain evidence="14">CCUG 59778</strain>
    </source>
</reference>
<comment type="cofactor">
    <cofactor evidence="2">
        <name>Mg(2+)</name>
        <dbReference type="ChEBI" id="CHEBI:18420"/>
    </cofactor>
</comment>